<gene>
    <name evidence="1" type="ORF">AVDCRST_MAG50-1519</name>
</gene>
<sequence length="55" mass="5407">MPAGVIVLAQVAAVVVAHDRALELARPGEAARLLRPVVAAMVALAVGAAPLLLGG</sequence>
<accession>A0A6J4I1V7</accession>
<name>A0A6J4I1V7_9ACTN</name>
<dbReference type="EMBL" id="CADCTF010000086">
    <property type="protein sequence ID" value="CAA9238098.1"/>
    <property type="molecule type" value="Genomic_DNA"/>
</dbReference>
<dbReference type="AlphaFoldDB" id="A0A6J4I1V7"/>
<protein>
    <submittedName>
        <fullName evidence="1">Uncharacterized protein</fullName>
    </submittedName>
</protein>
<reference evidence="1" key="1">
    <citation type="submission" date="2020-02" db="EMBL/GenBank/DDBJ databases">
        <authorList>
            <person name="Meier V. D."/>
        </authorList>
    </citation>
    <scope>NUCLEOTIDE SEQUENCE</scope>
    <source>
        <strain evidence="1">AVDCRST_MAG50</strain>
    </source>
</reference>
<evidence type="ECO:0000313" key="1">
    <source>
        <dbReference type="EMBL" id="CAA9238098.1"/>
    </source>
</evidence>
<proteinExistence type="predicted"/>
<organism evidence="1">
    <name type="scientific">uncultured Acidimicrobiales bacterium</name>
    <dbReference type="NCBI Taxonomy" id="310071"/>
    <lineage>
        <taxon>Bacteria</taxon>
        <taxon>Bacillati</taxon>
        <taxon>Actinomycetota</taxon>
        <taxon>Acidimicrobiia</taxon>
        <taxon>Acidimicrobiales</taxon>
        <taxon>environmental samples</taxon>
    </lineage>
</organism>